<dbReference type="Proteomes" id="UP000092460">
    <property type="component" value="Unassembled WGS sequence"/>
</dbReference>
<evidence type="ECO:0000313" key="2">
    <source>
        <dbReference type="Proteomes" id="UP000092460"/>
    </source>
</evidence>
<sequence>MFCQCHYLQMYRQYSRYNIQYGIWRNAFKSYKNTKQDSRKVGVNSMNKERWHQNAFNQIGYIFPFTTHRNCVEPIGQMFNWDTIIPYRIVEKLFHILQQVQTAIRRIILLRNFYVVAGHVVLVKNARRHSGKSRRAAITPLCDVTANESKIKIKGCLMGSGATIRIPFELTTTGSLGSKI</sequence>
<proteinExistence type="predicted"/>
<evidence type="ECO:0000313" key="1">
    <source>
        <dbReference type="EnsemblMetazoa" id="GPPI040238-PA"/>
    </source>
</evidence>
<dbReference type="EMBL" id="JXJN01020307">
    <property type="status" value="NOT_ANNOTATED_CDS"/>
    <property type="molecule type" value="Genomic_DNA"/>
</dbReference>
<reference evidence="2" key="1">
    <citation type="submission" date="2015-01" db="EMBL/GenBank/DDBJ databases">
        <authorList>
            <person name="Aksoy S."/>
            <person name="Warren W."/>
            <person name="Wilson R.K."/>
        </authorList>
    </citation>
    <scope>NUCLEOTIDE SEQUENCE [LARGE SCALE GENOMIC DNA]</scope>
    <source>
        <strain evidence="2">IAEA</strain>
    </source>
</reference>
<dbReference type="VEuPathDB" id="VectorBase:GPPI040238"/>
<dbReference type="EnsemblMetazoa" id="GPPI040238-RA">
    <property type="protein sequence ID" value="GPPI040238-PA"/>
    <property type="gene ID" value="GPPI040238"/>
</dbReference>
<organism evidence="1 2">
    <name type="scientific">Glossina palpalis gambiensis</name>
    <dbReference type="NCBI Taxonomy" id="67801"/>
    <lineage>
        <taxon>Eukaryota</taxon>
        <taxon>Metazoa</taxon>
        <taxon>Ecdysozoa</taxon>
        <taxon>Arthropoda</taxon>
        <taxon>Hexapoda</taxon>
        <taxon>Insecta</taxon>
        <taxon>Pterygota</taxon>
        <taxon>Neoptera</taxon>
        <taxon>Endopterygota</taxon>
        <taxon>Diptera</taxon>
        <taxon>Brachycera</taxon>
        <taxon>Muscomorpha</taxon>
        <taxon>Hippoboscoidea</taxon>
        <taxon>Glossinidae</taxon>
        <taxon>Glossina</taxon>
    </lineage>
</organism>
<accession>A0A1B0BTQ9</accession>
<keyword evidence="2" id="KW-1185">Reference proteome</keyword>
<reference evidence="1" key="2">
    <citation type="submission" date="2020-05" db="UniProtKB">
        <authorList>
            <consortium name="EnsemblMetazoa"/>
        </authorList>
    </citation>
    <scope>IDENTIFICATION</scope>
    <source>
        <strain evidence="1">IAEA</strain>
    </source>
</reference>
<protein>
    <submittedName>
        <fullName evidence="1">Uncharacterized protein</fullName>
    </submittedName>
</protein>
<dbReference type="AlphaFoldDB" id="A0A1B0BTQ9"/>
<name>A0A1B0BTQ9_9MUSC</name>